<dbReference type="InterPro" id="IPR036388">
    <property type="entry name" value="WH-like_DNA-bd_sf"/>
</dbReference>
<dbReference type="PANTHER" id="PTHR47756:SF2">
    <property type="entry name" value="BLL6612 PROTEIN"/>
    <property type="match status" value="1"/>
</dbReference>
<feature type="domain" description="RNA polymerase sigma-70 region 2" evidence="1">
    <location>
        <begin position="10"/>
        <end position="76"/>
    </location>
</feature>
<dbReference type="SUPFAM" id="SSF88659">
    <property type="entry name" value="Sigma3 and sigma4 domains of RNA polymerase sigma factors"/>
    <property type="match status" value="1"/>
</dbReference>
<protein>
    <submittedName>
        <fullName evidence="4">RNA polymerase subunit sigma-24</fullName>
    </submittedName>
</protein>
<dbReference type="SUPFAM" id="SSF88946">
    <property type="entry name" value="Sigma2 domain of RNA polymerase sigma factors"/>
    <property type="match status" value="1"/>
</dbReference>
<dbReference type="InterPro" id="IPR007627">
    <property type="entry name" value="RNA_pol_sigma70_r2"/>
</dbReference>
<dbReference type="GO" id="GO:0016987">
    <property type="term" value="F:sigma factor activity"/>
    <property type="evidence" value="ECO:0007669"/>
    <property type="project" value="InterPro"/>
</dbReference>
<feature type="domain" description="RNA polymerase sigma factor 70 region 4 type 2" evidence="2">
    <location>
        <begin position="111"/>
        <end position="162"/>
    </location>
</feature>
<evidence type="ECO:0000313" key="4">
    <source>
        <dbReference type="EMBL" id="PMR70116.1"/>
    </source>
</evidence>
<evidence type="ECO:0000259" key="3">
    <source>
        <dbReference type="Pfam" id="PF20239"/>
    </source>
</evidence>
<dbReference type="Gene3D" id="1.10.10.10">
    <property type="entry name" value="Winged helix-like DNA-binding domain superfamily/Winged helix DNA-binding domain"/>
    <property type="match status" value="1"/>
</dbReference>
<proteinExistence type="predicted"/>
<dbReference type="InterPro" id="IPR013249">
    <property type="entry name" value="RNA_pol_sigma70_r4_t2"/>
</dbReference>
<dbReference type="InterPro" id="IPR014284">
    <property type="entry name" value="RNA_pol_sigma-70_dom"/>
</dbReference>
<dbReference type="OrthoDB" id="9780299at2"/>
<evidence type="ECO:0000259" key="1">
    <source>
        <dbReference type="Pfam" id="PF04542"/>
    </source>
</evidence>
<dbReference type="GO" id="GO:0006352">
    <property type="term" value="P:DNA-templated transcription initiation"/>
    <property type="evidence" value="ECO:0007669"/>
    <property type="project" value="InterPro"/>
</dbReference>
<dbReference type="Pfam" id="PF04542">
    <property type="entry name" value="Sigma70_r2"/>
    <property type="match status" value="1"/>
</dbReference>
<organism evidence="4 5">
    <name type="scientific">Halomonas heilongjiangensis</name>
    <dbReference type="NCBI Taxonomy" id="1387883"/>
    <lineage>
        <taxon>Bacteria</taxon>
        <taxon>Pseudomonadati</taxon>
        <taxon>Pseudomonadota</taxon>
        <taxon>Gammaproteobacteria</taxon>
        <taxon>Oceanospirillales</taxon>
        <taxon>Halomonadaceae</taxon>
        <taxon>Halomonas</taxon>
    </lineage>
</organism>
<dbReference type="NCBIfam" id="TIGR02937">
    <property type="entry name" value="sigma70-ECF"/>
    <property type="match status" value="1"/>
</dbReference>
<sequence>MGAQVDLAALYRREYGRLLAGLIRRFGDFALAEDALQAAFEAAMVQWPAEGVPPTPVSWLAATARHKAVDQLRHRQMRERKQGELTTHLALLLESAADPDDPEPLDSLRLIFTCCHPALSRPAQVALTLRTLGGLTTEEIARAFMVPVPTLAQRLVRAKAKIRDAGIPFEVPGDGDLAERLEAVLAVIYLIFNEGYVASYGHRLIRVELCHEAIRLGRLLVGLLPAEREARGLLGLMLLHDARRETRTDAAGDIVLLEDQDRTRWDREAIDEGVAQVELALRGRAPDARSLLAGPYTVQAAIAALHAQAPTAAETDWRRIAALYSLLHGLQPTPVVALNRAVAIAMADGLETGLGLLEQIHLPGYHLLPATRADLLRRLGRYGEAAGQYREALGLVSQAAERRFLERRLAEVERLRD</sequence>
<dbReference type="Gene3D" id="1.10.1740.10">
    <property type="match status" value="1"/>
</dbReference>
<reference evidence="4 5" key="1">
    <citation type="submission" date="2018-01" db="EMBL/GenBank/DDBJ databases">
        <title>Halomonas endophytica sp. nov., isolated from storage liquid in the stems of Populus euphratica.</title>
        <authorList>
            <person name="Chen C."/>
        </authorList>
    </citation>
    <scope>NUCLEOTIDE SEQUENCE [LARGE SCALE GENOMIC DNA]</scope>
    <source>
        <strain evidence="4 5">DSM 26881</strain>
    </source>
</reference>
<name>A0A2N7TPK5_9GAMM</name>
<evidence type="ECO:0000259" key="2">
    <source>
        <dbReference type="Pfam" id="PF08281"/>
    </source>
</evidence>
<dbReference type="EMBL" id="PNRE01000036">
    <property type="protein sequence ID" value="PMR70116.1"/>
    <property type="molecule type" value="Genomic_DNA"/>
</dbReference>
<dbReference type="GO" id="GO:0003677">
    <property type="term" value="F:DNA binding"/>
    <property type="evidence" value="ECO:0007669"/>
    <property type="project" value="InterPro"/>
</dbReference>
<dbReference type="InterPro" id="IPR046531">
    <property type="entry name" value="DUF6596"/>
</dbReference>
<dbReference type="Pfam" id="PF20239">
    <property type="entry name" value="DUF6596"/>
    <property type="match status" value="1"/>
</dbReference>
<evidence type="ECO:0000313" key="5">
    <source>
        <dbReference type="Proteomes" id="UP000235346"/>
    </source>
</evidence>
<dbReference type="InterPro" id="IPR013325">
    <property type="entry name" value="RNA_pol_sigma_r2"/>
</dbReference>
<comment type="caution">
    <text evidence="4">The sequence shown here is derived from an EMBL/GenBank/DDBJ whole genome shotgun (WGS) entry which is preliminary data.</text>
</comment>
<dbReference type="InterPro" id="IPR013324">
    <property type="entry name" value="RNA_pol_sigma_r3/r4-like"/>
</dbReference>
<gene>
    <name evidence="4" type="ORF">C1H66_08495</name>
</gene>
<keyword evidence="5" id="KW-1185">Reference proteome</keyword>
<feature type="domain" description="DUF6596" evidence="3">
    <location>
        <begin position="180"/>
        <end position="280"/>
    </location>
</feature>
<dbReference type="Pfam" id="PF08281">
    <property type="entry name" value="Sigma70_r4_2"/>
    <property type="match status" value="1"/>
</dbReference>
<dbReference type="PANTHER" id="PTHR47756">
    <property type="entry name" value="BLL6612 PROTEIN-RELATED"/>
    <property type="match status" value="1"/>
</dbReference>
<accession>A0A2N7TPK5</accession>
<dbReference type="AlphaFoldDB" id="A0A2N7TPK5"/>
<dbReference type="Proteomes" id="UP000235346">
    <property type="component" value="Unassembled WGS sequence"/>
</dbReference>